<evidence type="ECO:0000313" key="2">
    <source>
        <dbReference type="EMBL" id="KAB1255065.1"/>
    </source>
</evidence>
<accession>A0A5N4C812</accession>
<dbReference type="AlphaFoldDB" id="A0A5N4C812"/>
<proteinExistence type="predicted"/>
<protein>
    <submittedName>
        <fullName evidence="2">Uncharacterized protein</fullName>
    </submittedName>
</protein>
<gene>
    <name evidence="2" type="ORF">Cadr_000028681</name>
</gene>
<feature type="compositionally biased region" description="Basic residues" evidence="1">
    <location>
        <begin position="67"/>
        <end position="84"/>
    </location>
</feature>
<dbReference type="EMBL" id="JWIN03000033">
    <property type="protein sequence ID" value="KAB1255065.1"/>
    <property type="molecule type" value="Genomic_DNA"/>
</dbReference>
<comment type="caution">
    <text evidence="2">The sequence shown here is derived from an EMBL/GenBank/DDBJ whole genome shotgun (WGS) entry which is preliminary data.</text>
</comment>
<dbReference type="Proteomes" id="UP000299084">
    <property type="component" value="Unassembled WGS sequence"/>
</dbReference>
<evidence type="ECO:0000313" key="3">
    <source>
        <dbReference type="Proteomes" id="UP000299084"/>
    </source>
</evidence>
<evidence type="ECO:0000256" key="1">
    <source>
        <dbReference type="SAM" id="MobiDB-lite"/>
    </source>
</evidence>
<reference evidence="2 3" key="1">
    <citation type="journal article" date="2019" name="Mol. Ecol. Resour.">
        <title>Improving Illumina assemblies with Hi-C and long reads: an example with the North African dromedary.</title>
        <authorList>
            <person name="Elbers J.P."/>
            <person name="Rogers M.F."/>
            <person name="Perelman P.L."/>
            <person name="Proskuryakova A.A."/>
            <person name="Serdyukova N.A."/>
            <person name="Johnson W.E."/>
            <person name="Horin P."/>
            <person name="Corander J."/>
            <person name="Murphy D."/>
            <person name="Burger P.A."/>
        </authorList>
    </citation>
    <scope>NUCLEOTIDE SEQUENCE [LARGE SCALE GENOMIC DNA]</scope>
    <source>
        <strain evidence="2">Drom800</strain>
        <tissue evidence="2">Blood</tissue>
    </source>
</reference>
<name>A0A5N4C812_CAMDR</name>
<sequence length="155" mass="17228">MTPLVEDSGCFTTMDVHQIHATDVKGWARLPDGDTLSIVIRSHPLLTQTPAPGNAAVPERLEALKYQRIKKPKKSSKGSSKSKRRSDGSASQAQRLPDPQVLWPDEAVCLRRKKRHSRPDPFARLSDLCHRQLPEDQTAILSSVEHDDPGHATLL</sequence>
<organism evidence="2 3">
    <name type="scientific">Camelus dromedarius</name>
    <name type="common">Dromedary</name>
    <name type="synonym">Arabian camel</name>
    <dbReference type="NCBI Taxonomy" id="9838"/>
    <lineage>
        <taxon>Eukaryota</taxon>
        <taxon>Metazoa</taxon>
        <taxon>Chordata</taxon>
        <taxon>Craniata</taxon>
        <taxon>Vertebrata</taxon>
        <taxon>Euteleostomi</taxon>
        <taxon>Mammalia</taxon>
        <taxon>Eutheria</taxon>
        <taxon>Laurasiatheria</taxon>
        <taxon>Artiodactyla</taxon>
        <taxon>Tylopoda</taxon>
        <taxon>Camelidae</taxon>
        <taxon>Camelus</taxon>
    </lineage>
</organism>
<feature type="region of interest" description="Disordered" evidence="1">
    <location>
        <begin position="65"/>
        <end position="99"/>
    </location>
</feature>
<keyword evidence="3" id="KW-1185">Reference proteome</keyword>